<feature type="compositionally biased region" description="Polar residues" evidence="1">
    <location>
        <begin position="171"/>
        <end position="183"/>
    </location>
</feature>
<comment type="caution">
    <text evidence="2">The sequence shown here is derived from an EMBL/GenBank/DDBJ whole genome shotgun (WGS) entry which is preliminary data.</text>
</comment>
<feature type="region of interest" description="Disordered" evidence="1">
    <location>
        <begin position="158"/>
        <end position="224"/>
    </location>
</feature>
<proteinExistence type="predicted"/>
<evidence type="ECO:0000256" key="1">
    <source>
        <dbReference type="SAM" id="MobiDB-lite"/>
    </source>
</evidence>
<name>A0AAD4D0P1_9FUNG</name>
<keyword evidence="3" id="KW-1185">Reference proteome</keyword>
<protein>
    <submittedName>
        <fullName evidence="2">Uncharacterized protein</fullName>
    </submittedName>
</protein>
<dbReference type="Proteomes" id="UP001194580">
    <property type="component" value="Unassembled WGS sequence"/>
</dbReference>
<feature type="region of interest" description="Disordered" evidence="1">
    <location>
        <begin position="334"/>
        <end position="357"/>
    </location>
</feature>
<accession>A0AAD4D0P1</accession>
<gene>
    <name evidence="2" type="ORF">BGZ95_006759</name>
</gene>
<feature type="region of interest" description="Disordered" evidence="1">
    <location>
        <begin position="116"/>
        <end position="136"/>
    </location>
</feature>
<evidence type="ECO:0000313" key="2">
    <source>
        <dbReference type="EMBL" id="KAG0251908.1"/>
    </source>
</evidence>
<feature type="compositionally biased region" description="Basic residues" evidence="1">
    <location>
        <begin position="209"/>
        <end position="221"/>
    </location>
</feature>
<feature type="non-terminal residue" evidence="2">
    <location>
        <position position="1"/>
    </location>
</feature>
<evidence type="ECO:0000313" key="3">
    <source>
        <dbReference type="Proteomes" id="UP001194580"/>
    </source>
</evidence>
<dbReference type="AlphaFoldDB" id="A0AAD4D0P1"/>
<organism evidence="2 3">
    <name type="scientific">Linnemannia exigua</name>
    <dbReference type="NCBI Taxonomy" id="604196"/>
    <lineage>
        <taxon>Eukaryota</taxon>
        <taxon>Fungi</taxon>
        <taxon>Fungi incertae sedis</taxon>
        <taxon>Mucoromycota</taxon>
        <taxon>Mortierellomycotina</taxon>
        <taxon>Mortierellomycetes</taxon>
        <taxon>Mortierellales</taxon>
        <taxon>Mortierellaceae</taxon>
        <taxon>Linnemannia</taxon>
    </lineage>
</organism>
<sequence length="479" mass="53613">MGIKENFKVVRALETQDASKNASVQELVDAYLKNNTVCSKHSTEGLFDSALRIFTLQQCTPLTLPQIQDPINELREMTQRLADVRLRLKINRKRSRSTAGYQEGERTANFIRYSTVDRAPNQLPPPHPSGRQYKHRERYAIKTRSRLISHEKPDIFKQYVWKPPKEKTKSDNNPNGTTSSSTDAGPDTNAGPSTAAGPSTNVSTTTPPPKKKRKSTPKKVKPAADMTKFQLVKAMQWEHPLRALDIGTLKANTSRALKKEVPHDADLQQKLQHAITTCLSDISKLASRTKRGCQQAIGQYLENLSIDHLDQDDRTILSYLTPPFSVQEIEVAKKGLSPDEVSPDNKNNPETSMDDKNSPENFFLSLLVAIYQTSAPRKRDADSAMGLRQFLQKSKGDDPQEKMSAAMTVDIFLQKAKDYLPPKTGSEPYSNPSVFLQSTATQLATEYKKHFKNGSFDLCQKVTATAFGMVQIPVYQKCA</sequence>
<dbReference type="EMBL" id="JAAAIL010003188">
    <property type="protein sequence ID" value="KAG0251908.1"/>
    <property type="molecule type" value="Genomic_DNA"/>
</dbReference>
<reference evidence="2" key="1">
    <citation type="journal article" date="2020" name="Fungal Divers.">
        <title>Resolving the Mortierellaceae phylogeny through synthesis of multi-gene phylogenetics and phylogenomics.</title>
        <authorList>
            <person name="Vandepol N."/>
            <person name="Liber J."/>
            <person name="Desiro A."/>
            <person name="Na H."/>
            <person name="Kennedy M."/>
            <person name="Barry K."/>
            <person name="Grigoriev I.V."/>
            <person name="Miller A.N."/>
            <person name="O'Donnell K."/>
            <person name="Stajich J.E."/>
            <person name="Bonito G."/>
        </authorList>
    </citation>
    <scope>NUCLEOTIDE SEQUENCE</scope>
    <source>
        <strain evidence="2">NRRL 28262</strain>
    </source>
</reference>